<dbReference type="InterPro" id="IPR006685">
    <property type="entry name" value="MscS_channel_2nd"/>
</dbReference>
<dbReference type="AlphaFoldDB" id="I1YL95"/>
<keyword evidence="5 7" id="KW-1133">Transmembrane helix</keyword>
<dbReference type="InterPro" id="IPR006686">
    <property type="entry name" value="MscS_channel_CS"/>
</dbReference>
<evidence type="ECO:0000259" key="8">
    <source>
        <dbReference type="Pfam" id="PF00924"/>
    </source>
</evidence>
<sequence>MDWFISSLDKFIGIIHAPILGEDSITLSSVFGFMLIVIVAWWLSASIERLMQRMTLGRTYRHIDDATFYLISRLLRYIIWIMATLIGLSYIGFNLTGLAFVGGAIGVGIGFGLQSIVSNFISGIVLILEKSLKLGDFIEMSSGTNGIVKEIGLRYTRVTTRDNIDILVPNSEFINGQVTNWSFSEKLRRIHVPFGVAYGANKEQVKEAVLLAANEVAGAIVDDPSRPAEVWLTEFGDSSLNFELVIWVGNELMSRPARTRALFLWEIETQLRNYEIEIPFPQRDLHIRSGELHVAMKKAEHDSR</sequence>
<dbReference type="PROSITE" id="PS01246">
    <property type="entry name" value="UPF0003"/>
    <property type="match status" value="1"/>
</dbReference>
<evidence type="ECO:0000256" key="4">
    <source>
        <dbReference type="ARBA" id="ARBA00022692"/>
    </source>
</evidence>
<organism evidence="11 12">
    <name type="scientific">Methylophaga frappieri (strain ATCC BAA-2434 / DSM 25690 / JAM7)</name>
    <dbReference type="NCBI Taxonomy" id="754477"/>
    <lineage>
        <taxon>Bacteria</taxon>
        <taxon>Pseudomonadati</taxon>
        <taxon>Pseudomonadota</taxon>
        <taxon>Gammaproteobacteria</taxon>
        <taxon>Thiotrichales</taxon>
        <taxon>Piscirickettsiaceae</taxon>
        <taxon>Methylophaga</taxon>
    </lineage>
</organism>
<dbReference type="Gene3D" id="1.10.287.1260">
    <property type="match status" value="1"/>
</dbReference>
<dbReference type="SUPFAM" id="SSF50182">
    <property type="entry name" value="Sm-like ribonucleoproteins"/>
    <property type="match status" value="1"/>
</dbReference>
<dbReference type="PATRIC" id="fig|754477.3.peg.2521"/>
<dbReference type="GO" id="GO:0008381">
    <property type="term" value="F:mechanosensitive monoatomic ion channel activity"/>
    <property type="evidence" value="ECO:0007669"/>
    <property type="project" value="UniProtKB-ARBA"/>
</dbReference>
<feature type="domain" description="Mechanosensitive ion channel MscS C-terminal" evidence="9">
    <location>
        <begin position="192"/>
        <end position="278"/>
    </location>
</feature>
<dbReference type="PANTHER" id="PTHR30347:SF1">
    <property type="entry name" value="MECHANOSENSITIVE CHANNEL MSCK"/>
    <property type="match status" value="1"/>
</dbReference>
<keyword evidence="6 7" id="KW-0472">Membrane</keyword>
<feature type="transmembrane region" description="Helical" evidence="7">
    <location>
        <begin position="74"/>
        <end position="93"/>
    </location>
</feature>
<dbReference type="HOGENOM" id="CLU_037945_4_0_6"/>
<keyword evidence="12" id="KW-1185">Reference proteome</keyword>
<keyword evidence="4 7" id="KW-0812">Transmembrane</keyword>
<evidence type="ECO:0000313" key="11">
    <source>
        <dbReference type="EMBL" id="AFJ03688.1"/>
    </source>
</evidence>
<reference evidence="11 12" key="1">
    <citation type="journal article" date="2012" name="J. Bacteriol.">
        <title>Complete genome sequences of Methylophaga sp. strain JAM1 and Methylophaga sp. strain JAM7.</title>
        <authorList>
            <person name="Villeneuve C."/>
            <person name="Martineau C."/>
            <person name="Mauffrey F."/>
            <person name="Villemur R."/>
        </authorList>
    </citation>
    <scope>NUCLEOTIDE SEQUENCE [LARGE SCALE GENOMIC DNA]</scope>
    <source>
        <strain evidence="11 12">JAM7</strain>
    </source>
</reference>
<comment type="subcellular location">
    <subcellularLocation>
        <location evidence="1">Cell membrane</location>
        <topology evidence="1">Multi-pass membrane protein</topology>
    </subcellularLocation>
</comment>
<dbReference type="InterPro" id="IPR011014">
    <property type="entry name" value="MscS_channel_TM-2"/>
</dbReference>
<comment type="similarity">
    <text evidence="2">Belongs to the MscS (TC 1.A.23) family.</text>
</comment>
<evidence type="ECO:0000259" key="10">
    <source>
        <dbReference type="Pfam" id="PF21088"/>
    </source>
</evidence>
<evidence type="ECO:0000313" key="12">
    <source>
        <dbReference type="Proteomes" id="UP000009145"/>
    </source>
</evidence>
<evidence type="ECO:0000256" key="5">
    <source>
        <dbReference type="ARBA" id="ARBA00022989"/>
    </source>
</evidence>
<feature type="domain" description="Mechanosensitive ion channel MscS" evidence="8">
    <location>
        <begin position="116"/>
        <end position="182"/>
    </location>
</feature>
<evidence type="ECO:0000259" key="9">
    <source>
        <dbReference type="Pfam" id="PF21082"/>
    </source>
</evidence>
<dbReference type="eggNOG" id="COG3264">
    <property type="taxonomic scope" value="Bacteria"/>
</dbReference>
<protein>
    <submittedName>
        <fullName evidence="11">Potassium efflux system KefA protein / Small-conductance mechanosensitive channel</fullName>
    </submittedName>
</protein>
<keyword evidence="3" id="KW-1003">Cell membrane</keyword>
<evidence type="ECO:0000256" key="1">
    <source>
        <dbReference type="ARBA" id="ARBA00004651"/>
    </source>
</evidence>
<feature type="transmembrane region" description="Helical" evidence="7">
    <location>
        <begin position="25"/>
        <end position="44"/>
    </location>
</feature>
<name>I1YL95_METFJ</name>
<feature type="domain" description="Mechanosensitive ion channel transmembrane helices 2/3" evidence="10">
    <location>
        <begin position="74"/>
        <end position="114"/>
    </location>
</feature>
<gene>
    <name evidence="11" type="ordered locus">Q7C_2567</name>
</gene>
<dbReference type="InterPro" id="IPR010920">
    <property type="entry name" value="LSM_dom_sf"/>
</dbReference>
<evidence type="ECO:0000256" key="2">
    <source>
        <dbReference type="ARBA" id="ARBA00008017"/>
    </source>
</evidence>
<dbReference type="SUPFAM" id="SSF82861">
    <property type="entry name" value="Mechanosensitive channel protein MscS (YggB), transmembrane region"/>
    <property type="match status" value="1"/>
</dbReference>
<evidence type="ECO:0000256" key="3">
    <source>
        <dbReference type="ARBA" id="ARBA00022475"/>
    </source>
</evidence>
<dbReference type="EMBL" id="CP003380">
    <property type="protein sequence ID" value="AFJ03688.1"/>
    <property type="molecule type" value="Genomic_DNA"/>
</dbReference>
<dbReference type="Pfam" id="PF21082">
    <property type="entry name" value="MS_channel_3rd"/>
    <property type="match status" value="1"/>
</dbReference>
<proteinExistence type="inferred from homology"/>
<dbReference type="GO" id="GO:0005886">
    <property type="term" value="C:plasma membrane"/>
    <property type="evidence" value="ECO:0007669"/>
    <property type="project" value="UniProtKB-SubCell"/>
</dbReference>
<dbReference type="InterPro" id="IPR049278">
    <property type="entry name" value="MS_channel_C"/>
</dbReference>
<dbReference type="InterPro" id="IPR011066">
    <property type="entry name" value="MscS_channel_C_sf"/>
</dbReference>
<accession>I1YL95</accession>
<dbReference type="Gene3D" id="3.30.70.100">
    <property type="match status" value="1"/>
</dbReference>
<dbReference type="STRING" id="754477.Q7C_2567"/>
<dbReference type="InterPro" id="IPR023408">
    <property type="entry name" value="MscS_beta-dom_sf"/>
</dbReference>
<dbReference type="Pfam" id="PF00924">
    <property type="entry name" value="MS_channel_2nd"/>
    <property type="match status" value="1"/>
</dbReference>
<feature type="transmembrane region" description="Helical" evidence="7">
    <location>
        <begin position="99"/>
        <end position="128"/>
    </location>
</feature>
<evidence type="ECO:0000256" key="7">
    <source>
        <dbReference type="SAM" id="Phobius"/>
    </source>
</evidence>
<dbReference type="InterPro" id="IPR052702">
    <property type="entry name" value="MscS-like_channel"/>
</dbReference>
<evidence type="ECO:0000256" key="6">
    <source>
        <dbReference type="ARBA" id="ARBA00023136"/>
    </source>
</evidence>
<dbReference type="SUPFAM" id="SSF82689">
    <property type="entry name" value="Mechanosensitive channel protein MscS (YggB), C-terminal domain"/>
    <property type="match status" value="1"/>
</dbReference>
<dbReference type="KEGG" id="mec:Q7C_2567"/>
<dbReference type="PANTHER" id="PTHR30347">
    <property type="entry name" value="POTASSIUM CHANNEL RELATED"/>
    <property type="match status" value="1"/>
</dbReference>
<dbReference type="InterPro" id="IPR049142">
    <property type="entry name" value="MS_channel_1st"/>
</dbReference>
<dbReference type="Gene3D" id="2.30.30.60">
    <property type="match status" value="1"/>
</dbReference>
<dbReference type="Proteomes" id="UP000009145">
    <property type="component" value="Chromosome"/>
</dbReference>
<dbReference type="Pfam" id="PF21088">
    <property type="entry name" value="MS_channel_1st"/>
    <property type="match status" value="1"/>
</dbReference>